<name>A0AAN6NAL2_9PEZI</name>
<reference evidence="11" key="1">
    <citation type="journal article" date="2023" name="Mol. Phylogenet. Evol.">
        <title>Genome-scale phylogeny and comparative genomics of the fungal order Sordariales.</title>
        <authorList>
            <person name="Hensen N."/>
            <person name="Bonometti L."/>
            <person name="Westerberg I."/>
            <person name="Brannstrom I.O."/>
            <person name="Guillou S."/>
            <person name="Cros-Aarteil S."/>
            <person name="Calhoun S."/>
            <person name="Haridas S."/>
            <person name="Kuo A."/>
            <person name="Mondo S."/>
            <person name="Pangilinan J."/>
            <person name="Riley R."/>
            <person name="LaButti K."/>
            <person name="Andreopoulos B."/>
            <person name="Lipzen A."/>
            <person name="Chen C."/>
            <person name="Yan M."/>
            <person name="Daum C."/>
            <person name="Ng V."/>
            <person name="Clum A."/>
            <person name="Steindorff A."/>
            <person name="Ohm R.A."/>
            <person name="Martin F."/>
            <person name="Silar P."/>
            <person name="Natvig D.O."/>
            <person name="Lalanne C."/>
            <person name="Gautier V."/>
            <person name="Ament-Velasquez S.L."/>
            <person name="Kruys A."/>
            <person name="Hutchinson M.I."/>
            <person name="Powell A.J."/>
            <person name="Barry K."/>
            <person name="Miller A.N."/>
            <person name="Grigoriev I.V."/>
            <person name="Debuchy R."/>
            <person name="Gladieux P."/>
            <person name="Hiltunen Thoren M."/>
            <person name="Johannesson H."/>
        </authorList>
    </citation>
    <scope>NUCLEOTIDE SEQUENCE [LARGE SCALE GENOMIC DNA]</scope>
    <source>
        <strain evidence="11">CBS 340.73</strain>
    </source>
</reference>
<accession>A0AAN6NAL2</accession>
<proteinExistence type="inferred from homology"/>
<evidence type="ECO:0000259" key="9">
    <source>
        <dbReference type="Pfam" id="PF07732"/>
    </source>
</evidence>
<dbReference type="Proteomes" id="UP001303473">
    <property type="component" value="Unassembled WGS sequence"/>
</dbReference>
<comment type="caution">
    <text evidence="10">The sequence shown here is derived from an EMBL/GenBank/DDBJ whole genome shotgun (WGS) entry which is preliminary data.</text>
</comment>
<feature type="signal peptide" evidence="6">
    <location>
        <begin position="1"/>
        <end position="20"/>
    </location>
</feature>
<dbReference type="PANTHER" id="PTHR11709">
    <property type="entry name" value="MULTI-COPPER OXIDASE"/>
    <property type="match status" value="1"/>
</dbReference>
<dbReference type="PROSITE" id="PS00080">
    <property type="entry name" value="MULTICOPPER_OXIDASE2"/>
    <property type="match status" value="1"/>
</dbReference>
<dbReference type="Gene3D" id="2.60.40.420">
    <property type="entry name" value="Cupredoxins - blue copper proteins"/>
    <property type="match status" value="3"/>
</dbReference>
<dbReference type="FunFam" id="2.60.40.420:FF:000071">
    <property type="entry name" value="Conidial pigment biosynthesis oxidase Abr1/brown 1"/>
    <property type="match status" value="1"/>
</dbReference>
<evidence type="ECO:0000256" key="3">
    <source>
        <dbReference type="ARBA" id="ARBA00022729"/>
    </source>
</evidence>
<dbReference type="InterPro" id="IPR001117">
    <property type="entry name" value="Cu-oxidase_2nd"/>
</dbReference>
<gene>
    <name evidence="10" type="ORF">QBC46DRAFT_407472</name>
</gene>
<dbReference type="CDD" id="cd13877">
    <property type="entry name" value="CuRO_2_Fet3p_like"/>
    <property type="match status" value="1"/>
</dbReference>
<sequence>MLPSSVLSLVALALAPVVRAGTVTYNWDVTWVWANPDGKFARPLIGINNQWPCPKIEATVGDTVVVNLSNKLGNETSGLHFHGINQINTPDMDGPSGVTQCPVPPGSSITYQFVADAPGTYWCTSTDSDQVDYLSNETILTCDGYTDHSHNMGQYPDGLRGPMIVHDPNDPYAGKYDEEVIMTVSDWYYSQTIDLVRKMLTPTNTRFIPPFPDNILVNEGQGANINFVKGKTYRIRLISFAAFGSAMFHFDSHTMQVIMNDGAYIKQNQAYQLRIAPAQRYDFLISAIDRDHGNYPFLFSLDINRDFSNAANGLQWPHNFTGYLVMDPKENLTKQDVVSKWKPDDDSHWEPYNGAGPLGPYDKLIKLDFAFCMDANGYPRSCFNNKTYIDQKVPALYTAATTGQSNTNPDVYGQISPFIVNSGDIVQIVVNNLDAAVHPFHLHGHHFQVLDRPRSGAGSWSGRDVNYADAPPMRDTVSINANSHAVLRYKADNAGVFLFHCHIEWHVEMGLTATIIEAPDKLRGMQFPSDHIENCKLMNIPYKGNAAGNTVNYTDQTGFITVPPTTYNGALYNPPSSKRSRIQGSFKGPFN</sequence>
<dbReference type="GO" id="GO:0033215">
    <property type="term" value="P:reductive iron assimilation"/>
    <property type="evidence" value="ECO:0007669"/>
    <property type="project" value="TreeGrafter"/>
</dbReference>
<evidence type="ECO:0000256" key="4">
    <source>
        <dbReference type="ARBA" id="ARBA00023002"/>
    </source>
</evidence>
<dbReference type="GO" id="GO:0005507">
    <property type="term" value="F:copper ion binding"/>
    <property type="evidence" value="ECO:0007669"/>
    <property type="project" value="InterPro"/>
</dbReference>
<dbReference type="InterPro" id="IPR045087">
    <property type="entry name" value="Cu-oxidase_fam"/>
</dbReference>
<comment type="similarity">
    <text evidence="1">Belongs to the multicopper oxidase family.</text>
</comment>
<dbReference type="InterPro" id="IPR011706">
    <property type="entry name" value="Cu-oxidase_C"/>
</dbReference>
<protein>
    <submittedName>
        <fullName evidence="10">Iron transport multicopper oxidase FET3</fullName>
    </submittedName>
</protein>
<dbReference type="Pfam" id="PF00394">
    <property type="entry name" value="Cu-oxidase"/>
    <property type="match status" value="1"/>
</dbReference>
<evidence type="ECO:0000259" key="8">
    <source>
        <dbReference type="Pfam" id="PF07731"/>
    </source>
</evidence>
<dbReference type="PANTHER" id="PTHR11709:SF361">
    <property type="entry name" value="IRON TRANSPORT MULTICOPPER OXIDASE FET3"/>
    <property type="match status" value="1"/>
</dbReference>
<dbReference type="GO" id="GO:0004322">
    <property type="term" value="F:ferroxidase activity"/>
    <property type="evidence" value="ECO:0007669"/>
    <property type="project" value="TreeGrafter"/>
</dbReference>
<keyword evidence="3 6" id="KW-0732">Signal</keyword>
<keyword evidence="11" id="KW-1185">Reference proteome</keyword>
<keyword evidence="2" id="KW-0479">Metal-binding</keyword>
<evidence type="ECO:0000313" key="11">
    <source>
        <dbReference type="Proteomes" id="UP001303473"/>
    </source>
</evidence>
<dbReference type="SUPFAM" id="SSF49503">
    <property type="entry name" value="Cupredoxins"/>
    <property type="match status" value="3"/>
</dbReference>
<evidence type="ECO:0000256" key="6">
    <source>
        <dbReference type="SAM" id="SignalP"/>
    </source>
</evidence>
<dbReference type="Pfam" id="PF07731">
    <property type="entry name" value="Cu-oxidase_2"/>
    <property type="match status" value="1"/>
</dbReference>
<evidence type="ECO:0000256" key="2">
    <source>
        <dbReference type="ARBA" id="ARBA00022723"/>
    </source>
</evidence>
<keyword evidence="4" id="KW-0560">Oxidoreductase</keyword>
<dbReference type="PROSITE" id="PS00079">
    <property type="entry name" value="MULTICOPPER_OXIDASE1"/>
    <property type="match status" value="1"/>
</dbReference>
<dbReference type="AlphaFoldDB" id="A0AAN6NAL2"/>
<dbReference type="InterPro" id="IPR008972">
    <property type="entry name" value="Cupredoxin"/>
</dbReference>
<evidence type="ECO:0000259" key="7">
    <source>
        <dbReference type="Pfam" id="PF00394"/>
    </source>
</evidence>
<feature type="chain" id="PRO_5042895814" evidence="6">
    <location>
        <begin position="21"/>
        <end position="591"/>
    </location>
</feature>
<dbReference type="InterPro" id="IPR033138">
    <property type="entry name" value="Cu_oxidase_CS"/>
</dbReference>
<evidence type="ECO:0000256" key="1">
    <source>
        <dbReference type="ARBA" id="ARBA00010609"/>
    </source>
</evidence>
<dbReference type="InterPro" id="IPR011707">
    <property type="entry name" value="Cu-oxidase-like_N"/>
</dbReference>
<dbReference type="EMBL" id="MU853785">
    <property type="protein sequence ID" value="KAK3941233.1"/>
    <property type="molecule type" value="Genomic_DNA"/>
</dbReference>
<dbReference type="GO" id="GO:0033573">
    <property type="term" value="C:high-affinity iron permease complex"/>
    <property type="evidence" value="ECO:0007669"/>
    <property type="project" value="TreeGrafter"/>
</dbReference>
<feature type="domain" description="Plastocyanin-like" evidence="9">
    <location>
        <begin position="29"/>
        <end position="128"/>
    </location>
</feature>
<feature type="domain" description="Plastocyanin-like" evidence="8">
    <location>
        <begin position="389"/>
        <end position="520"/>
    </location>
</feature>
<dbReference type="InterPro" id="IPR002355">
    <property type="entry name" value="Cu_oxidase_Cu_BS"/>
</dbReference>
<evidence type="ECO:0000313" key="10">
    <source>
        <dbReference type="EMBL" id="KAK3941233.1"/>
    </source>
</evidence>
<organism evidence="10 11">
    <name type="scientific">Diplogelasinospora grovesii</name>
    <dbReference type="NCBI Taxonomy" id="303347"/>
    <lineage>
        <taxon>Eukaryota</taxon>
        <taxon>Fungi</taxon>
        <taxon>Dikarya</taxon>
        <taxon>Ascomycota</taxon>
        <taxon>Pezizomycotina</taxon>
        <taxon>Sordariomycetes</taxon>
        <taxon>Sordariomycetidae</taxon>
        <taxon>Sordariales</taxon>
        <taxon>Diplogelasinosporaceae</taxon>
        <taxon>Diplogelasinospora</taxon>
    </lineage>
</organism>
<keyword evidence="5" id="KW-0186">Copper</keyword>
<evidence type="ECO:0000256" key="5">
    <source>
        <dbReference type="ARBA" id="ARBA00023008"/>
    </source>
</evidence>
<dbReference type="Pfam" id="PF07732">
    <property type="entry name" value="Cu-oxidase_3"/>
    <property type="match status" value="1"/>
</dbReference>
<dbReference type="GO" id="GO:0010106">
    <property type="term" value="P:cellular response to iron ion starvation"/>
    <property type="evidence" value="ECO:0007669"/>
    <property type="project" value="TreeGrafter"/>
</dbReference>
<dbReference type="InterPro" id="IPR044130">
    <property type="entry name" value="CuRO_2_Fet3-like"/>
</dbReference>
<feature type="domain" description="Plastocyanin-like" evidence="7">
    <location>
        <begin position="178"/>
        <end position="305"/>
    </location>
</feature>